<dbReference type="PANTHER" id="PTHR11439">
    <property type="entry name" value="GAG-POL-RELATED RETROTRANSPOSON"/>
    <property type="match status" value="1"/>
</dbReference>
<dbReference type="EMBL" id="BQNB010011613">
    <property type="protein sequence ID" value="GJS92883.1"/>
    <property type="molecule type" value="Genomic_DNA"/>
</dbReference>
<reference evidence="1" key="1">
    <citation type="journal article" date="2022" name="Int. J. Mol. Sci.">
        <title>Draft Genome of Tanacetum Coccineum: Genomic Comparison of Closely Related Tanacetum-Family Plants.</title>
        <authorList>
            <person name="Yamashiro T."/>
            <person name="Shiraishi A."/>
            <person name="Nakayama K."/>
            <person name="Satake H."/>
        </authorList>
    </citation>
    <scope>NUCLEOTIDE SEQUENCE</scope>
</reference>
<evidence type="ECO:0000313" key="2">
    <source>
        <dbReference type="Proteomes" id="UP001151760"/>
    </source>
</evidence>
<evidence type="ECO:0008006" key="3">
    <source>
        <dbReference type="Google" id="ProtNLM"/>
    </source>
</evidence>
<organism evidence="1 2">
    <name type="scientific">Tanacetum coccineum</name>
    <dbReference type="NCBI Taxonomy" id="301880"/>
    <lineage>
        <taxon>Eukaryota</taxon>
        <taxon>Viridiplantae</taxon>
        <taxon>Streptophyta</taxon>
        <taxon>Embryophyta</taxon>
        <taxon>Tracheophyta</taxon>
        <taxon>Spermatophyta</taxon>
        <taxon>Magnoliopsida</taxon>
        <taxon>eudicotyledons</taxon>
        <taxon>Gunneridae</taxon>
        <taxon>Pentapetalae</taxon>
        <taxon>asterids</taxon>
        <taxon>campanulids</taxon>
        <taxon>Asterales</taxon>
        <taxon>Asteraceae</taxon>
        <taxon>Asteroideae</taxon>
        <taxon>Anthemideae</taxon>
        <taxon>Anthemidinae</taxon>
        <taxon>Tanacetum</taxon>
    </lineage>
</organism>
<accession>A0ABQ4ZVM0</accession>
<evidence type="ECO:0000313" key="1">
    <source>
        <dbReference type="EMBL" id="GJS92883.1"/>
    </source>
</evidence>
<dbReference type="CDD" id="cd09272">
    <property type="entry name" value="RNase_HI_RT_Ty1"/>
    <property type="match status" value="1"/>
</dbReference>
<comment type="caution">
    <text evidence="1">The sequence shown here is derived from an EMBL/GenBank/DDBJ whole genome shotgun (WGS) entry which is preliminary data.</text>
</comment>
<reference evidence="1" key="2">
    <citation type="submission" date="2022-01" db="EMBL/GenBank/DDBJ databases">
        <authorList>
            <person name="Yamashiro T."/>
            <person name="Shiraishi A."/>
            <person name="Satake H."/>
            <person name="Nakayama K."/>
        </authorList>
    </citation>
    <scope>NUCLEOTIDE SEQUENCE</scope>
</reference>
<proteinExistence type="predicted"/>
<keyword evidence="2" id="KW-1185">Reference proteome</keyword>
<protein>
    <recommendedName>
        <fullName evidence="3">Copia protein</fullName>
    </recommendedName>
</protein>
<dbReference type="PANTHER" id="PTHR11439:SF442">
    <property type="entry name" value="CYSTEINE-RICH RLK (RECEPTOR-LIKE PROTEIN KINASE) 8"/>
    <property type="match status" value="1"/>
</dbReference>
<name>A0ABQ4ZVM0_9ASTR</name>
<gene>
    <name evidence="1" type="ORF">Tco_0799851</name>
</gene>
<sequence>MKTPIYVDMKLIKDEEGEFVDNTKYRGMIGSLLYLTASRPDIMFSVCLYARFQEDPKTSHLEAVKRIFRYIIGTTHLGLWYPKGSGIETVVYADSDHAGDYVDQKITSGICTFMGCFFTSWFSKKQTTLAISTIEAKYVSAGKACQQALWMKQALIDYDIRLDNIPLMCDNKGVIDLSKNPVQHTRTKHIEIRRHFLRDNIQKGNISIEKFSLKDNIADIFTKREPFNYMRLGLGMMEQIL</sequence>
<dbReference type="Proteomes" id="UP001151760">
    <property type="component" value="Unassembled WGS sequence"/>
</dbReference>